<evidence type="ECO:0000313" key="2">
    <source>
        <dbReference type="Proteomes" id="UP000010959"/>
    </source>
</evidence>
<dbReference type="Proteomes" id="UP000010959">
    <property type="component" value="Unassembled WGS sequence"/>
</dbReference>
<evidence type="ECO:0000313" key="1">
    <source>
        <dbReference type="EMBL" id="ELP35260.1"/>
    </source>
</evidence>
<organism evidence="1 2">
    <name type="scientific">Rhodopirellula baltica SWK14</name>
    <dbReference type="NCBI Taxonomy" id="993516"/>
    <lineage>
        <taxon>Bacteria</taxon>
        <taxon>Pseudomonadati</taxon>
        <taxon>Planctomycetota</taxon>
        <taxon>Planctomycetia</taxon>
        <taxon>Pirellulales</taxon>
        <taxon>Pirellulaceae</taxon>
        <taxon>Rhodopirellula</taxon>
    </lineage>
</organism>
<gene>
    <name evidence="1" type="ORF">RBSWK_00811</name>
</gene>
<comment type="caution">
    <text evidence="1">The sequence shown here is derived from an EMBL/GenBank/DDBJ whole genome shotgun (WGS) entry which is preliminary data.</text>
</comment>
<reference evidence="1 2" key="1">
    <citation type="journal article" date="2013" name="Mar. Genomics">
        <title>Expression of sulfatases in Rhodopirellula baltica and the diversity of sulfatases in the genus Rhodopirellula.</title>
        <authorList>
            <person name="Wegner C.E."/>
            <person name="Richter-Heitmann T."/>
            <person name="Klindworth A."/>
            <person name="Klockow C."/>
            <person name="Richter M."/>
            <person name="Achstetter T."/>
            <person name="Glockner F.O."/>
            <person name="Harder J."/>
        </authorList>
    </citation>
    <scope>NUCLEOTIDE SEQUENCE [LARGE SCALE GENOMIC DNA]</scope>
    <source>
        <strain evidence="1 2">SWK14</strain>
    </source>
</reference>
<dbReference type="EMBL" id="AMWG01000018">
    <property type="protein sequence ID" value="ELP35260.1"/>
    <property type="molecule type" value="Genomic_DNA"/>
</dbReference>
<name>L7CN29_RHOBT</name>
<dbReference type="PATRIC" id="fig|993516.3.peg.866"/>
<proteinExistence type="predicted"/>
<accession>L7CN29</accession>
<dbReference type="AlphaFoldDB" id="L7CN29"/>
<sequence>MLRYLDGGKPIPISRNLFIIRLCLTRTPRSPEKMIPGVMRGVFRRLATKANHPPRTEHNGTIDALLGFRRCLSELAPTMRVALAHLRFCLKTLVCTLAFHDRIQSLV</sequence>
<protein>
    <submittedName>
        <fullName evidence="1">Uncharacterized protein</fullName>
    </submittedName>
</protein>